<keyword evidence="2" id="KW-0238">DNA-binding</keyword>
<dbReference type="EMBL" id="CP042304">
    <property type="protein sequence ID" value="QDZ10982.1"/>
    <property type="molecule type" value="Genomic_DNA"/>
</dbReference>
<dbReference type="GO" id="GO:0043200">
    <property type="term" value="P:response to amino acid"/>
    <property type="evidence" value="ECO:0007669"/>
    <property type="project" value="TreeGrafter"/>
</dbReference>
<dbReference type="PANTHER" id="PTHR30154">
    <property type="entry name" value="LEUCINE-RESPONSIVE REGULATORY PROTEIN"/>
    <property type="match status" value="1"/>
</dbReference>
<keyword evidence="1" id="KW-0805">Transcription regulation</keyword>
<dbReference type="AlphaFoldDB" id="A0A5B8LTZ2"/>
<evidence type="ECO:0000259" key="4">
    <source>
        <dbReference type="PROSITE" id="PS50956"/>
    </source>
</evidence>
<dbReference type="PANTHER" id="PTHR30154:SF34">
    <property type="entry name" value="TRANSCRIPTIONAL REGULATOR AZLB"/>
    <property type="match status" value="1"/>
</dbReference>
<dbReference type="Gene3D" id="1.10.10.10">
    <property type="entry name" value="Winged helix-like DNA-binding domain superfamily/Winged helix DNA-binding domain"/>
    <property type="match status" value="1"/>
</dbReference>
<sequence length="154" mass="17112">MALQIDSVDRKLLRALQVDSRKSVQVLGEAVGLSASACHRRLKALEEQGLIEGYRAVLNAGRLGYSMQFFIEVGLTSQSEAVLEAFEAAVQDIPEVLECHLMAGQSDYILRVVCQDHEDFERLHRRLSARLPGVARIHSNMSIRTVKARTGLPI</sequence>
<organism evidence="5 6">
    <name type="scientific">Devosia ginsengisoli</name>
    <dbReference type="NCBI Taxonomy" id="400770"/>
    <lineage>
        <taxon>Bacteria</taxon>
        <taxon>Pseudomonadati</taxon>
        <taxon>Pseudomonadota</taxon>
        <taxon>Alphaproteobacteria</taxon>
        <taxon>Hyphomicrobiales</taxon>
        <taxon>Devosiaceae</taxon>
        <taxon>Devosia</taxon>
    </lineage>
</organism>
<proteinExistence type="predicted"/>
<dbReference type="SUPFAM" id="SSF46785">
    <property type="entry name" value="Winged helix' DNA-binding domain"/>
    <property type="match status" value="1"/>
</dbReference>
<evidence type="ECO:0000256" key="3">
    <source>
        <dbReference type="ARBA" id="ARBA00023163"/>
    </source>
</evidence>
<dbReference type="InterPro" id="IPR036388">
    <property type="entry name" value="WH-like_DNA-bd_sf"/>
</dbReference>
<dbReference type="GO" id="GO:0006355">
    <property type="term" value="P:regulation of DNA-templated transcription"/>
    <property type="evidence" value="ECO:0007669"/>
    <property type="project" value="UniProtKB-ARBA"/>
</dbReference>
<dbReference type="PRINTS" id="PR00033">
    <property type="entry name" value="HTHASNC"/>
</dbReference>
<accession>A0A5B8LTZ2</accession>
<dbReference type="InterPro" id="IPR000485">
    <property type="entry name" value="AsnC-type_HTH_dom"/>
</dbReference>
<dbReference type="CDD" id="cd00090">
    <property type="entry name" value="HTH_ARSR"/>
    <property type="match status" value="1"/>
</dbReference>
<dbReference type="Pfam" id="PF01037">
    <property type="entry name" value="AsnC_trans_reg"/>
    <property type="match status" value="1"/>
</dbReference>
<dbReference type="InterPro" id="IPR011008">
    <property type="entry name" value="Dimeric_a/b-barrel"/>
</dbReference>
<dbReference type="SMART" id="SM00344">
    <property type="entry name" value="HTH_ASNC"/>
    <property type="match status" value="1"/>
</dbReference>
<reference evidence="5 6" key="1">
    <citation type="submission" date="2019-07" db="EMBL/GenBank/DDBJ databases">
        <title>Full genome sequence of Devosia sp. Gsoil 520.</title>
        <authorList>
            <person name="Im W.-T."/>
        </authorList>
    </citation>
    <scope>NUCLEOTIDE SEQUENCE [LARGE SCALE GENOMIC DNA]</scope>
    <source>
        <strain evidence="5 6">Gsoil 520</strain>
    </source>
</reference>
<dbReference type="InterPro" id="IPR011991">
    <property type="entry name" value="ArsR-like_HTH"/>
</dbReference>
<protein>
    <submittedName>
        <fullName evidence="5">Lrp/AsnC family transcriptional regulator</fullName>
    </submittedName>
</protein>
<dbReference type="GO" id="GO:0043565">
    <property type="term" value="F:sequence-specific DNA binding"/>
    <property type="evidence" value="ECO:0007669"/>
    <property type="project" value="InterPro"/>
</dbReference>
<keyword evidence="6" id="KW-1185">Reference proteome</keyword>
<keyword evidence="3" id="KW-0804">Transcription</keyword>
<dbReference type="Pfam" id="PF13404">
    <property type="entry name" value="HTH_AsnC-type"/>
    <property type="match status" value="1"/>
</dbReference>
<feature type="domain" description="HTH asnC-type" evidence="4">
    <location>
        <begin position="5"/>
        <end position="66"/>
    </location>
</feature>
<dbReference type="InterPro" id="IPR036390">
    <property type="entry name" value="WH_DNA-bd_sf"/>
</dbReference>
<evidence type="ECO:0000313" key="5">
    <source>
        <dbReference type="EMBL" id="QDZ10982.1"/>
    </source>
</evidence>
<evidence type="ECO:0000256" key="2">
    <source>
        <dbReference type="ARBA" id="ARBA00023125"/>
    </source>
</evidence>
<dbReference type="PROSITE" id="PS50956">
    <property type="entry name" value="HTH_ASNC_2"/>
    <property type="match status" value="1"/>
</dbReference>
<gene>
    <name evidence="5" type="ORF">FPZ08_09595</name>
</gene>
<dbReference type="Proteomes" id="UP000315364">
    <property type="component" value="Chromosome"/>
</dbReference>
<dbReference type="GO" id="GO:0005829">
    <property type="term" value="C:cytosol"/>
    <property type="evidence" value="ECO:0007669"/>
    <property type="project" value="TreeGrafter"/>
</dbReference>
<dbReference type="RefSeq" id="WP_146289766.1">
    <property type="nucleotide sequence ID" value="NZ_CP042304.1"/>
</dbReference>
<dbReference type="SUPFAM" id="SSF54909">
    <property type="entry name" value="Dimeric alpha+beta barrel"/>
    <property type="match status" value="1"/>
</dbReference>
<evidence type="ECO:0000313" key="6">
    <source>
        <dbReference type="Proteomes" id="UP000315364"/>
    </source>
</evidence>
<evidence type="ECO:0000256" key="1">
    <source>
        <dbReference type="ARBA" id="ARBA00023015"/>
    </source>
</evidence>
<dbReference type="Gene3D" id="3.30.70.920">
    <property type="match status" value="1"/>
</dbReference>
<dbReference type="KEGG" id="dea:FPZ08_09595"/>
<name>A0A5B8LTZ2_9HYPH</name>
<dbReference type="OrthoDB" id="7707281at2"/>
<dbReference type="InterPro" id="IPR019887">
    <property type="entry name" value="Tscrpt_reg_AsnC/Lrp_C"/>
</dbReference>
<dbReference type="InterPro" id="IPR019888">
    <property type="entry name" value="Tscrpt_reg_AsnC-like"/>
</dbReference>